<evidence type="ECO:0000256" key="3">
    <source>
        <dbReference type="ARBA" id="ARBA00023002"/>
    </source>
</evidence>
<dbReference type="GeneID" id="66068068"/>
<gene>
    <name evidence="4" type="ORF">UV8b_07291</name>
</gene>
<keyword evidence="1" id="KW-0285">Flavoprotein</keyword>
<evidence type="ECO:0000256" key="1">
    <source>
        <dbReference type="ARBA" id="ARBA00022630"/>
    </source>
</evidence>
<accession>A0A8E5HWS3</accession>
<protein>
    <recommendedName>
        <fullName evidence="6">2-nitropropane dioxygenase</fullName>
    </recommendedName>
</protein>
<dbReference type="AlphaFoldDB" id="A0A8E5HWS3"/>
<name>A0A8E5HWS3_USTVR</name>
<organism evidence="4 5">
    <name type="scientific">Ustilaginoidea virens</name>
    <name type="common">Rice false smut fungus</name>
    <name type="synonym">Villosiclava virens</name>
    <dbReference type="NCBI Taxonomy" id="1159556"/>
    <lineage>
        <taxon>Eukaryota</taxon>
        <taxon>Fungi</taxon>
        <taxon>Dikarya</taxon>
        <taxon>Ascomycota</taxon>
        <taxon>Pezizomycotina</taxon>
        <taxon>Sordariomycetes</taxon>
        <taxon>Hypocreomycetidae</taxon>
        <taxon>Hypocreales</taxon>
        <taxon>Clavicipitaceae</taxon>
        <taxon>Ustilaginoidea</taxon>
    </lineage>
</organism>
<dbReference type="CDD" id="cd04730">
    <property type="entry name" value="NPD_like"/>
    <property type="match status" value="1"/>
</dbReference>
<dbReference type="SUPFAM" id="SSF51412">
    <property type="entry name" value="Inosine monophosphate dehydrogenase (IMPDH)"/>
    <property type="match status" value="1"/>
</dbReference>
<evidence type="ECO:0000256" key="2">
    <source>
        <dbReference type="ARBA" id="ARBA00022643"/>
    </source>
</evidence>
<dbReference type="EMBL" id="CP072758">
    <property type="protein sequence ID" value="QUC23050.1"/>
    <property type="molecule type" value="Genomic_DNA"/>
</dbReference>
<dbReference type="InterPro" id="IPR013785">
    <property type="entry name" value="Aldolase_TIM"/>
</dbReference>
<dbReference type="KEGG" id="uvi:66068068"/>
<dbReference type="Pfam" id="PF03060">
    <property type="entry name" value="NMO"/>
    <property type="match status" value="1"/>
</dbReference>
<reference evidence="4" key="1">
    <citation type="submission" date="2020-03" db="EMBL/GenBank/DDBJ databases">
        <title>A mixture of massive structural variations and highly conserved coding sequences in Ustilaginoidea virens genome.</title>
        <authorList>
            <person name="Zhang K."/>
            <person name="Zhao Z."/>
            <person name="Zhang Z."/>
            <person name="Li Y."/>
            <person name="Hsiang T."/>
            <person name="Sun W."/>
        </authorList>
    </citation>
    <scope>NUCLEOTIDE SEQUENCE</scope>
    <source>
        <strain evidence="4">UV-8b</strain>
    </source>
</reference>
<dbReference type="Proteomes" id="UP000027002">
    <property type="component" value="Chromosome 6"/>
</dbReference>
<keyword evidence="2" id="KW-0288">FMN</keyword>
<keyword evidence="3" id="KW-0560">Oxidoreductase</keyword>
<evidence type="ECO:0008006" key="6">
    <source>
        <dbReference type="Google" id="ProtNLM"/>
    </source>
</evidence>
<evidence type="ECO:0000313" key="5">
    <source>
        <dbReference type="Proteomes" id="UP000027002"/>
    </source>
</evidence>
<keyword evidence="5" id="KW-1185">Reference proteome</keyword>
<dbReference type="Gene3D" id="3.20.20.70">
    <property type="entry name" value="Aldolase class I"/>
    <property type="match status" value="1"/>
</dbReference>
<dbReference type="GO" id="GO:0018580">
    <property type="term" value="F:nitronate monooxygenase activity"/>
    <property type="evidence" value="ECO:0007669"/>
    <property type="project" value="InterPro"/>
</dbReference>
<dbReference type="PANTHER" id="PTHR32332:SF34">
    <property type="entry name" value="2-NITROPROPANE DIOXYGENASE FAMILY, PUTATIVE-RELATED"/>
    <property type="match status" value="1"/>
</dbReference>
<dbReference type="PANTHER" id="PTHR32332">
    <property type="entry name" value="2-NITROPROPANE DIOXYGENASE"/>
    <property type="match status" value="1"/>
</dbReference>
<sequence length="392" mass="41368">MPPCLTSPQHQNKTLSKAKGFRLQASDQPAQRVDVLGMPSRLLQAWFPWTQSPVICNGPMLGAATPKLAAEVTKAGGIGFLPSVYDLTPSSAHLATLASDLQESRALLGTAPSGTARVGVSFITGHQSISRFDETALPILAEHRPAAVWLFAPDGQVKPHASIIRSLRALSPAPPRVFVQVGNVGAAVEALRDGADALVCQGVDAGGHQFRRGMGVVSFVPEVRALLERGGEFEASEVCVLAAGGIATERGVAAALALGADGVVMGTRFAVAVESSYPDFRKQIVLDTVDGGTRTLKSPFNDQVSSLTLWGPLYDGRAVVSCIHERFLDGATVQDLQTSLKEDYSSEEAAKLVKTWAGTGVGLVKKAMPAGEIVVEVREGAKQRIRMLATEL</sequence>
<dbReference type="OrthoDB" id="2349068at2759"/>
<dbReference type="InterPro" id="IPR004136">
    <property type="entry name" value="NMO"/>
</dbReference>
<proteinExistence type="predicted"/>
<evidence type="ECO:0000313" key="4">
    <source>
        <dbReference type="EMBL" id="QUC23050.1"/>
    </source>
</evidence>
<dbReference type="RefSeq" id="XP_043000723.1">
    <property type="nucleotide sequence ID" value="XM_043144788.1"/>
</dbReference>